<dbReference type="EMBL" id="CAWUON010000036">
    <property type="protein sequence ID" value="CAK7268411.1"/>
    <property type="molecule type" value="Genomic_DNA"/>
</dbReference>
<protein>
    <recommendedName>
        <fullName evidence="6">Ferric oxidoreductase domain-containing protein</fullName>
    </recommendedName>
</protein>
<sequence length="119" mass="13760">MGAIQLLKKQLTAQRFIFLILFWGLHFGLFALGWYKQASDPRLAELNTLTYSVWISRGAGLVLSFDGMFILLPVCRTLVRIVRPKLRFLPLDENIWLHRQLAYAMLLFAVLHTAGHYVK</sequence>
<evidence type="ECO:0000256" key="1">
    <source>
        <dbReference type="ARBA" id="ARBA00022982"/>
    </source>
</evidence>
<accession>A0ABP0DNQ0</accession>
<feature type="transmembrane region" description="Helical" evidence="3">
    <location>
        <begin position="55"/>
        <end position="79"/>
    </location>
</feature>
<keyword evidence="2" id="KW-0560">Oxidoreductase</keyword>
<feature type="transmembrane region" description="Helical" evidence="3">
    <location>
        <begin position="16"/>
        <end position="35"/>
    </location>
</feature>
<keyword evidence="3" id="KW-0472">Membrane</keyword>
<evidence type="ECO:0000256" key="2">
    <source>
        <dbReference type="ARBA" id="ARBA00023002"/>
    </source>
</evidence>
<keyword evidence="5" id="KW-1185">Reference proteome</keyword>
<keyword evidence="3" id="KW-0812">Transmembrane</keyword>
<reference evidence="4 5" key="1">
    <citation type="submission" date="2024-01" db="EMBL/GenBank/DDBJ databases">
        <authorList>
            <person name="Allen C."/>
            <person name="Tagirdzhanova G."/>
        </authorList>
    </citation>
    <scope>NUCLEOTIDE SEQUENCE [LARGE SCALE GENOMIC DNA]</scope>
    <source>
        <strain evidence="4 5">CBS 119000</strain>
    </source>
</reference>
<dbReference type="PANTHER" id="PTHR11972">
    <property type="entry name" value="NADPH OXIDASE"/>
    <property type="match status" value="1"/>
</dbReference>
<keyword evidence="1" id="KW-0813">Transport</keyword>
<evidence type="ECO:0000313" key="5">
    <source>
        <dbReference type="Proteomes" id="UP001642502"/>
    </source>
</evidence>
<keyword evidence="3" id="KW-1133">Transmembrane helix</keyword>
<keyword evidence="1" id="KW-0249">Electron transport</keyword>
<gene>
    <name evidence="4" type="ORF">SEPCBS119000_003050</name>
</gene>
<dbReference type="PANTHER" id="PTHR11972:SF39">
    <property type="entry name" value="FAD-BINDING FR-TYPE DOMAIN-CONTAINING PROTEIN"/>
    <property type="match status" value="1"/>
</dbReference>
<evidence type="ECO:0000256" key="3">
    <source>
        <dbReference type="SAM" id="Phobius"/>
    </source>
</evidence>
<name>A0ABP0DNQ0_9PEZI</name>
<organism evidence="4 5">
    <name type="scientific">Sporothrix epigloea</name>
    <dbReference type="NCBI Taxonomy" id="1892477"/>
    <lineage>
        <taxon>Eukaryota</taxon>
        <taxon>Fungi</taxon>
        <taxon>Dikarya</taxon>
        <taxon>Ascomycota</taxon>
        <taxon>Pezizomycotina</taxon>
        <taxon>Sordariomycetes</taxon>
        <taxon>Sordariomycetidae</taxon>
        <taxon>Ophiostomatales</taxon>
        <taxon>Ophiostomataceae</taxon>
        <taxon>Sporothrix</taxon>
    </lineage>
</organism>
<dbReference type="InterPro" id="IPR050369">
    <property type="entry name" value="RBOH/FRE"/>
</dbReference>
<dbReference type="Proteomes" id="UP001642502">
    <property type="component" value="Unassembled WGS sequence"/>
</dbReference>
<proteinExistence type="predicted"/>
<evidence type="ECO:0000313" key="4">
    <source>
        <dbReference type="EMBL" id="CAK7268411.1"/>
    </source>
</evidence>
<feature type="transmembrane region" description="Helical" evidence="3">
    <location>
        <begin position="100"/>
        <end position="118"/>
    </location>
</feature>
<evidence type="ECO:0008006" key="6">
    <source>
        <dbReference type="Google" id="ProtNLM"/>
    </source>
</evidence>
<comment type="caution">
    <text evidence="4">The sequence shown here is derived from an EMBL/GenBank/DDBJ whole genome shotgun (WGS) entry which is preliminary data.</text>
</comment>